<protein>
    <recommendedName>
        <fullName evidence="3">Restriction endonuclease domain-containing protein</fullName>
    </recommendedName>
</protein>
<accession>A0ABT5EUL7</accession>
<reference evidence="1 2" key="1">
    <citation type="submission" date="2022-11" db="EMBL/GenBank/DDBJ databases">
        <title>Minimal conservation of predation-associated metabolite biosynthetic gene clusters underscores biosynthetic potential of Myxococcota including descriptions for ten novel species: Archangium lansinium sp. nov., Myxococcus landrumus sp. nov., Nannocystis bai.</title>
        <authorList>
            <person name="Ahearne A."/>
            <person name="Stevens C."/>
            <person name="Dowd S."/>
        </authorList>
    </citation>
    <scope>NUCLEOTIDE SEQUENCE [LARGE SCALE GENOMIC DNA]</scope>
    <source>
        <strain evidence="1 2">RJM3</strain>
    </source>
</reference>
<dbReference type="SUPFAM" id="SSF52980">
    <property type="entry name" value="Restriction endonuclease-like"/>
    <property type="match status" value="1"/>
</dbReference>
<keyword evidence="2" id="KW-1185">Reference proteome</keyword>
<dbReference type="EMBL" id="JAQNDO010000001">
    <property type="protein sequence ID" value="MDC0745515.1"/>
    <property type="molecule type" value="Genomic_DNA"/>
</dbReference>
<evidence type="ECO:0008006" key="3">
    <source>
        <dbReference type="Google" id="ProtNLM"/>
    </source>
</evidence>
<proteinExistence type="predicted"/>
<name>A0ABT5EUL7_9BACT</name>
<sequence>MDAPRKFATYEDLLALPASERAEIIGGSLLMLPSSRPRHSNVQRALGRFVGGPFHDDDGFGGPGGWWIFLDVDVALGLPRILEDFELRDGLWVNIASYDEHATAQIPPFEAVELPMPRIFLPRPPSSEGA</sequence>
<dbReference type="InterPro" id="IPR012296">
    <property type="entry name" value="Nuclease_put_TT1808"/>
</dbReference>
<gene>
    <name evidence="1" type="ORF">POL67_29550</name>
</gene>
<organism evidence="1 2">
    <name type="scientific">Polyangium mundeleinium</name>
    <dbReference type="NCBI Taxonomy" id="2995306"/>
    <lineage>
        <taxon>Bacteria</taxon>
        <taxon>Pseudomonadati</taxon>
        <taxon>Myxococcota</taxon>
        <taxon>Polyangia</taxon>
        <taxon>Polyangiales</taxon>
        <taxon>Polyangiaceae</taxon>
        <taxon>Polyangium</taxon>
    </lineage>
</organism>
<evidence type="ECO:0000313" key="1">
    <source>
        <dbReference type="EMBL" id="MDC0745515.1"/>
    </source>
</evidence>
<dbReference type="InterPro" id="IPR011335">
    <property type="entry name" value="Restrct_endonuc-II-like"/>
</dbReference>
<comment type="caution">
    <text evidence="1">The sequence shown here is derived from an EMBL/GenBank/DDBJ whole genome shotgun (WGS) entry which is preliminary data.</text>
</comment>
<dbReference type="Proteomes" id="UP001221411">
    <property type="component" value="Unassembled WGS sequence"/>
</dbReference>
<dbReference type="Gene3D" id="3.90.1570.10">
    <property type="entry name" value="tt1808, chain A"/>
    <property type="match status" value="1"/>
</dbReference>
<evidence type="ECO:0000313" key="2">
    <source>
        <dbReference type="Proteomes" id="UP001221411"/>
    </source>
</evidence>
<dbReference type="RefSeq" id="WP_271923118.1">
    <property type="nucleotide sequence ID" value="NZ_JAQNDO010000001.1"/>
</dbReference>